<dbReference type="HOGENOM" id="CLU_726762_0_0_1"/>
<evidence type="ECO:0000313" key="6">
    <source>
        <dbReference type="Ensembl" id="ENSPMAP00000002613.1"/>
    </source>
</evidence>
<reference evidence="6" key="1">
    <citation type="submission" date="2025-08" db="UniProtKB">
        <authorList>
            <consortium name="Ensembl"/>
        </authorList>
    </citation>
    <scope>IDENTIFICATION</scope>
</reference>
<dbReference type="GO" id="GO:0005794">
    <property type="term" value="C:Golgi apparatus"/>
    <property type="evidence" value="ECO:0007669"/>
    <property type="project" value="TreeGrafter"/>
</dbReference>
<sequence length="381" mass="43838">QLEEMKHAHKLEMTNLRVDAGRARAELERERDGARGQLDLAQGDLEAAREGLERQAAALAEKEQEMMRRVQAARSEGFQKLSVAQEQVVETEAQVAELERVAVEREASWQSERELLEETARVARTAEEGLRRDSAALKAKVQQLTAKLEATQKEQQQTADLQQEVEGLRTRVAQLAVCERELQASGARLREVAERHREDARRAQDEAERVQGQAQRSLEEERLDWLQEKHKLDAKLCRAKEKLNRLVLAHKKKQLAEKQQNVMVDELRLLEATKEQLETERNAIKSGVPFDEHRRLRRKFRELQRRHEEFRRILVPSASLPLPGTSMVGAGVGLSWLPSHSTFIDLQEDQHQRELVLLKRRVEDMEQTQRLQLEELVSAAG</sequence>
<dbReference type="GO" id="GO:0097539">
    <property type="term" value="C:ciliary transition fiber"/>
    <property type="evidence" value="ECO:0007669"/>
    <property type="project" value="TreeGrafter"/>
</dbReference>
<protein>
    <recommendedName>
        <fullName evidence="7">Centrosomal protein 83</fullName>
    </recommendedName>
</protein>
<feature type="coiled-coil region" evidence="5">
    <location>
        <begin position="127"/>
        <end position="220"/>
    </location>
</feature>
<dbReference type="GO" id="GO:0005813">
    <property type="term" value="C:centrosome"/>
    <property type="evidence" value="ECO:0007669"/>
    <property type="project" value="UniProtKB-SubCell"/>
</dbReference>
<dbReference type="InterPro" id="IPR052116">
    <property type="entry name" value="Centro_Cilium_Assembly"/>
</dbReference>
<dbReference type="AlphaFoldDB" id="S4RBN2"/>
<keyword evidence="4" id="KW-0206">Cytoskeleton</keyword>
<feature type="coiled-coil region" evidence="5">
    <location>
        <begin position="260"/>
        <end position="313"/>
    </location>
</feature>
<evidence type="ECO:0000256" key="4">
    <source>
        <dbReference type="ARBA" id="ARBA00023212"/>
    </source>
</evidence>
<dbReference type="PANTHER" id="PTHR23170:SF2">
    <property type="entry name" value="CENTROSOMAL PROTEIN OF 83 KDA"/>
    <property type="match status" value="1"/>
</dbReference>
<comment type="subcellular location">
    <subcellularLocation>
        <location evidence="1">Cytoplasm</location>
        <location evidence="1">Cytoskeleton</location>
        <location evidence="1">Microtubule organizing center</location>
        <location evidence="1">Centrosome</location>
    </subcellularLocation>
</comment>
<dbReference type="STRING" id="7757.ENSPMAP00000002613"/>
<evidence type="ECO:0008006" key="7">
    <source>
        <dbReference type="Google" id="ProtNLM"/>
    </source>
</evidence>
<organism evidence="6">
    <name type="scientific">Petromyzon marinus</name>
    <name type="common">Sea lamprey</name>
    <dbReference type="NCBI Taxonomy" id="7757"/>
    <lineage>
        <taxon>Eukaryota</taxon>
        <taxon>Metazoa</taxon>
        <taxon>Chordata</taxon>
        <taxon>Craniata</taxon>
        <taxon>Vertebrata</taxon>
        <taxon>Cyclostomata</taxon>
        <taxon>Hyperoartia</taxon>
        <taxon>Petromyzontiformes</taxon>
        <taxon>Petromyzontidae</taxon>
        <taxon>Petromyzon</taxon>
    </lineage>
</organism>
<evidence type="ECO:0000256" key="3">
    <source>
        <dbReference type="ARBA" id="ARBA00023054"/>
    </source>
</evidence>
<evidence type="ECO:0000256" key="5">
    <source>
        <dbReference type="SAM" id="Coils"/>
    </source>
</evidence>
<dbReference type="PANTHER" id="PTHR23170">
    <property type="entry name" value="NY-REN-58 ANTIGEN"/>
    <property type="match status" value="1"/>
</dbReference>
<dbReference type="Ensembl" id="ENSPMAT00000002625.1">
    <property type="protein sequence ID" value="ENSPMAP00000002613.1"/>
    <property type="gene ID" value="ENSPMAG00000002387.1"/>
</dbReference>
<dbReference type="GO" id="GO:0051660">
    <property type="term" value="P:establishment of centrosome localization"/>
    <property type="evidence" value="ECO:0007669"/>
    <property type="project" value="TreeGrafter"/>
</dbReference>
<dbReference type="OMA" id="AELEVEX"/>
<feature type="coiled-coil region" evidence="5">
    <location>
        <begin position="24"/>
        <end position="101"/>
    </location>
</feature>
<dbReference type="GO" id="GO:0005814">
    <property type="term" value="C:centriole"/>
    <property type="evidence" value="ECO:0007669"/>
    <property type="project" value="TreeGrafter"/>
</dbReference>
<evidence type="ECO:0000256" key="2">
    <source>
        <dbReference type="ARBA" id="ARBA00022490"/>
    </source>
</evidence>
<dbReference type="GO" id="GO:0060271">
    <property type="term" value="P:cilium assembly"/>
    <property type="evidence" value="ECO:0007669"/>
    <property type="project" value="TreeGrafter"/>
</dbReference>
<accession>S4RBN2</accession>
<proteinExistence type="predicted"/>
<name>S4RBN2_PETMA</name>
<dbReference type="GeneTree" id="ENSGT00940000154003"/>
<reference evidence="6" key="2">
    <citation type="submission" date="2025-09" db="UniProtKB">
        <authorList>
            <consortium name="Ensembl"/>
        </authorList>
    </citation>
    <scope>IDENTIFICATION</scope>
</reference>
<keyword evidence="2" id="KW-0963">Cytoplasm</keyword>
<keyword evidence="3 5" id="KW-0175">Coiled coil</keyword>
<evidence type="ECO:0000256" key="1">
    <source>
        <dbReference type="ARBA" id="ARBA00004300"/>
    </source>
</evidence>